<sequence>MSRKARPRSARKGGLVLLALGALAALIAVAAVWSYAGPGPAAKSGETTVVVLERGSGLTRIAGALEDAGAIGSAGLFVLAARLTGAAGELKAGEYEFPSRAPMARVLADIRAGKVVRHFITIPEGWTSEMAAEAVNRQPVLTGTAPVAPEGALLPDTYQVQRGDDRAEVIARMRKAHDDLMAELWPKRQPGLPFDTPEEAVVLASIVEKETGIASERPRVAAVFVNRLRQGMRLESDPTIIYGVSKGRALGRGIRASELAAQTPWNTYRIDGLPPTPIANPGRASLEAVLNPPRTDELFFVADGTGGHVFATTYADHQRNVARWRQVERERAAAAAAP</sequence>
<name>B4RAG5_PHEZH</name>
<reference evidence="8 9" key="1">
    <citation type="journal article" date="2008" name="BMC Genomics">
        <title>Complete genome of Phenylobacterium zucineum - a novel facultative intracellular bacterium isolated from human erythroleukemia cell line K562.</title>
        <authorList>
            <person name="Luo Y."/>
            <person name="Xu X."/>
            <person name="Ding Z."/>
            <person name="Liu Z."/>
            <person name="Zhang B."/>
            <person name="Yan Z."/>
            <person name="Sun J."/>
            <person name="Hu S."/>
            <person name="Hu X."/>
        </authorList>
    </citation>
    <scope>NUCLEOTIDE SEQUENCE [LARGE SCALE GENOMIC DNA]</scope>
    <source>
        <strain evidence="8 9">HLK1</strain>
    </source>
</reference>
<keyword evidence="6 7" id="KW-0961">Cell wall biogenesis/degradation</keyword>
<keyword evidence="4 7" id="KW-0472">Membrane</keyword>
<evidence type="ECO:0000256" key="6">
    <source>
        <dbReference type="ARBA" id="ARBA00023316"/>
    </source>
</evidence>
<evidence type="ECO:0000256" key="4">
    <source>
        <dbReference type="ARBA" id="ARBA00023136"/>
    </source>
</evidence>
<feature type="site" description="Important for catalytic activity" evidence="7">
    <location>
        <position position="210"/>
    </location>
</feature>
<evidence type="ECO:0000256" key="7">
    <source>
        <dbReference type="HAMAP-Rule" id="MF_02065"/>
    </source>
</evidence>
<dbReference type="STRING" id="450851.PHZ_c1561"/>
<evidence type="ECO:0000313" key="8">
    <source>
        <dbReference type="EMBL" id="ACG77972.1"/>
    </source>
</evidence>
<dbReference type="EC" id="4.2.2.29" evidence="7"/>
<dbReference type="HAMAP" id="MF_02065">
    <property type="entry name" value="MltG"/>
    <property type="match status" value="1"/>
</dbReference>
<comment type="similarity">
    <text evidence="7">Belongs to the transglycosylase MltG family.</text>
</comment>
<dbReference type="AlphaFoldDB" id="B4RAG5"/>
<dbReference type="Proteomes" id="UP000001868">
    <property type="component" value="Chromosome"/>
</dbReference>
<dbReference type="RefSeq" id="WP_012522115.1">
    <property type="nucleotide sequence ID" value="NC_011144.1"/>
</dbReference>
<dbReference type="NCBIfam" id="TIGR00247">
    <property type="entry name" value="endolytic transglycosylase MltG"/>
    <property type="match status" value="1"/>
</dbReference>
<comment type="function">
    <text evidence="7">Functions as a peptidoglycan terminase that cleaves nascent peptidoglycan strands endolytically to terminate their elongation.</text>
</comment>
<dbReference type="PANTHER" id="PTHR30518:SF2">
    <property type="entry name" value="ENDOLYTIC MUREIN TRANSGLYCOSYLASE"/>
    <property type="match status" value="1"/>
</dbReference>
<keyword evidence="5 7" id="KW-0456">Lyase</keyword>
<dbReference type="PANTHER" id="PTHR30518">
    <property type="entry name" value="ENDOLYTIC MUREIN TRANSGLYCOSYLASE"/>
    <property type="match status" value="1"/>
</dbReference>
<dbReference type="GO" id="GO:0071555">
    <property type="term" value="P:cell wall organization"/>
    <property type="evidence" value="ECO:0007669"/>
    <property type="project" value="UniProtKB-KW"/>
</dbReference>
<keyword evidence="1 7" id="KW-1003">Cell membrane</keyword>
<dbReference type="OrthoDB" id="9814591at2"/>
<dbReference type="HOGENOM" id="CLU_025574_0_0_5"/>
<accession>B4RAG5</accession>
<keyword evidence="9" id="KW-1185">Reference proteome</keyword>
<dbReference type="CDD" id="cd08010">
    <property type="entry name" value="MltG_like"/>
    <property type="match status" value="1"/>
</dbReference>
<proteinExistence type="inferred from homology"/>
<dbReference type="KEGG" id="pzu:PHZ_c1561"/>
<evidence type="ECO:0000256" key="3">
    <source>
        <dbReference type="ARBA" id="ARBA00022989"/>
    </source>
</evidence>
<keyword evidence="2 7" id="KW-0812">Transmembrane</keyword>
<protein>
    <recommendedName>
        <fullName evidence="7">Endolytic murein transglycosylase</fullName>
        <ecNumber evidence="7">4.2.2.29</ecNumber>
    </recommendedName>
    <alternativeName>
        <fullName evidence="7">Peptidoglycan lytic transglycosylase</fullName>
    </alternativeName>
    <alternativeName>
        <fullName evidence="7">Peptidoglycan polymerization terminase</fullName>
    </alternativeName>
</protein>
<dbReference type="GO" id="GO:0005886">
    <property type="term" value="C:plasma membrane"/>
    <property type="evidence" value="ECO:0007669"/>
    <property type="project" value="UniProtKB-UniRule"/>
</dbReference>
<evidence type="ECO:0000313" key="9">
    <source>
        <dbReference type="Proteomes" id="UP000001868"/>
    </source>
</evidence>
<dbReference type="InterPro" id="IPR003770">
    <property type="entry name" value="MLTG-like"/>
</dbReference>
<dbReference type="Pfam" id="PF02618">
    <property type="entry name" value="YceG"/>
    <property type="match status" value="1"/>
</dbReference>
<evidence type="ECO:0000256" key="5">
    <source>
        <dbReference type="ARBA" id="ARBA00023239"/>
    </source>
</evidence>
<dbReference type="Gene3D" id="3.30.160.60">
    <property type="entry name" value="Classic Zinc Finger"/>
    <property type="match status" value="1"/>
</dbReference>
<dbReference type="GO" id="GO:0008932">
    <property type="term" value="F:lytic endotransglycosylase activity"/>
    <property type="evidence" value="ECO:0007669"/>
    <property type="project" value="UniProtKB-UniRule"/>
</dbReference>
<dbReference type="EMBL" id="CP000747">
    <property type="protein sequence ID" value="ACG77972.1"/>
    <property type="molecule type" value="Genomic_DNA"/>
</dbReference>
<dbReference type="Gene3D" id="3.30.1490.480">
    <property type="entry name" value="Endolytic murein transglycosylase"/>
    <property type="match status" value="1"/>
</dbReference>
<keyword evidence="3 7" id="KW-1133">Transmembrane helix</keyword>
<dbReference type="eggNOG" id="COG1559">
    <property type="taxonomic scope" value="Bacteria"/>
</dbReference>
<organism evidence="8 9">
    <name type="scientific">Phenylobacterium zucineum (strain HLK1)</name>
    <dbReference type="NCBI Taxonomy" id="450851"/>
    <lineage>
        <taxon>Bacteria</taxon>
        <taxon>Pseudomonadati</taxon>
        <taxon>Pseudomonadota</taxon>
        <taxon>Alphaproteobacteria</taxon>
        <taxon>Caulobacterales</taxon>
        <taxon>Caulobacteraceae</taxon>
        <taxon>Phenylobacterium</taxon>
    </lineage>
</organism>
<evidence type="ECO:0000256" key="1">
    <source>
        <dbReference type="ARBA" id="ARBA00022475"/>
    </source>
</evidence>
<evidence type="ECO:0000256" key="2">
    <source>
        <dbReference type="ARBA" id="ARBA00022692"/>
    </source>
</evidence>
<comment type="catalytic activity">
    <reaction evidence="7">
        <text>a peptidoglycan chain = a peptidoglycan chain with N-acetyl-1,6-anhydromuramyl-[peptide] at the reducing end + a peptidoglycan chain with N-acetylglucosamine at the non-reducing end.</text>
        <dbReference type="EC" id="4.2.2.29"/>
    </reaction>
</comment>
<gene>
    <name evidence="7" type="primary">mltG</name>
    <name evidence="8" type="ordered locus">PHZ_c1561</name>
</gene>
<keyword evidence="7" id="KW-0997">Cell inner membrane</keyword>
<dbReference type="GO" id="GO:0009252">
    <property type="term" value="P:peptidoglycan biosynthetic process"/>
    <property type="evidence" value="ECO:0007669"/>
    <property type="project" value="UniProtKB-UniRule"/>
</dbReference>